<sequence>MPEYYSSQEETDVETEKTVHESPKKKRKMPAWEIIQTFDSTNDAEKMTMTKLFLQQTVSLQKQLELLMQFLKTFLCKSLYKPKHDVTVKTKKTNFFYKSHLKWKLPPNSQSTSSILEASSSGGMSSTGLASSSTTCSPSSSSIPRPILIIRKILSA</sequence>
<comment type="caution">
    <text evidence="2">The sequence shown here is derived from an EMBL/GenBank/DDBJ whole genome shotgun (WGS) entry which is preliminary data.</text>
</comment>
<keyword evidence="3" id="KW-1185">Reference proteome</keyword>
<evidence type="ECO:0000313" key="2">
    <source>
        <dbReference type="EMBL" id="RNA31933.1"/>
    </source>
</evidence>
<name>A0A3M7S7X7_BRAPC</name>
<proteinExistence type="predicted"/>
<organism evidence="2 3">
    <name type="scientific">Brachionus plicatilis</name>
    <name type="common">Marine rotifer</name>
    <name type="synonym">Brachionus muelleri</name>
    <dbReference type="NCBI Taxonomy" id="10195"/>
    <lineage>
        <taxon>Eukaryota</taxon>
        <taxon>Metazoa</taxon>
        <taxon>Spiralia</taxon>
        <taxon>Gnathifera</taxon>
        <taxon>Rotifera</taxon>
        <taxon>Eurotatoria</taxon>
        <taxon>Monogononta</taxon>
        <taxon>Pseudotrocha</taxon>
        <taxon>Ploima</taxon>
        <taxon>Brachionidae</taxon>
        <taxon>Brachionus</taxon>
    </lineage>
</organism>
<dbReference type="EMBL" id="REGN01001879">
    <property type="protein sequence ID" value="RNA31933.1"/>
    <property type="molecule type" value="Genomic_DNA"/>
</dbReference>
<evidence type="ECO:0000313" key="3">
    <source>
        <dbReference type="Proteomes" id="UP000276133"/>
    </source>
</evidence>
<evidence type="ECO:0000256" key="1">
    <source>
        <dbReference type="SAM" id="MobiDB-lite"/>
    </source>
</evidence>
<reference evidence="2 3" key="1">
    <citation type="journal article" date="2018" name="Sci. Rep.">
        <title>Genomic signatures of local adaptation to the degree of environmental predictability in rotifers.</title>
        <authorList>
            <person name="Franch-Gras L."/>
            <person name="Hahn C."/>
            <person name="Garcia-Roger E.M."/>
            <person name="Carmona M.J."/>
            <person name="Serra M."/>
            <person name="Gomez A."/>
        </authorList>
    </citation>
    <scope>NUCLEOTIDE SEQUENCE [LARGE SCALE GENOMIC DNA]</scope>
    <source>
        <strain evidence="2">HYR1</strain>
    </source>
</reference>
<protein>
    <submittedName>
        <fullName evidence="2">Uncharacterized protein</fullName>
    </submittedName>
</protein>
<gene>
    <name evidence="2" type="ORF">BpHYR1_026441</name>
</gene>
<dbReference type="Proteomes" id="UP000276133">
    <property type="component" value="Unassembled WGS sequence"/>
</dbReference>
<feature type="region of interest" description="Disordered" evidence="1">
    <location>
        <begin position="1"/>
        <end position="26"/>
    </location>
</feature>
<accession>A0A3M7S7X7</accession>
<dbReference type="AlphaFoldDB" id="A0A3M7S7X7"/>